<reference evidence="1 2" key="1">
    <citation type="submission" date="2015-04" db="EMBL/GenBank/DDBJ databases">
        <title>The complete genome sequence of the hyperthermophilic, obligate iron-reducing archaeon Geoglobus ahangari strain 234T.</title>
        <authorList>
            <person name="Manzella M.P."/>
            <person name="Holmes D.E."/>
            <person name="Rocheleau J.M."/>
            <person name="Chung A."/>
            <person name="Reguera G."/>
            <person name="Kashefi K."/>
        </authorList>
    </citation>
    <scope>NUCLEOTIDE SEQUENCE [LARGE SCALE GENOMIC DNA]</scope>
    <source>
        <strain evidence="1 2">234</strain>
    </source>
</reference>
<dbReference type="InParanoid" id="A0A0F7ICN4"/>
<dbReference type="AlphaFoldDB" id="A0A0F7ICN4"/>
<dbReference type="EMBL" id="CP011267">
    <property type="protein sequence ID" value="AKG91045.1"/>
    <property type="molecule type" value="Genomic_DNA"/>
</dbReference>
<keyword evidence="2" id="KW-1185">Reference proteome</keyword>
<dbReference type="HOGENOM" id="CLU_1492927_0_0_2"/>
<organism evidence="1 2">
    <name type="scientific">Geoglobus ahangari</name>
    <dbReference type="NCBI Taxonomy" id="113653"/>
    <lineage>
        <taxon>Archaea</taxon>
        <taxon>Methanobacteriati</taxon>
        <taxon>Methanobacteriota</taxon>
        <taxon>Archaeoglobi</taxon>
        <taxon>Archaeoglobales</taxon>
        <taxon>Archaeoglobaceae</taxon>
        <taxon>Geoglobus</taxon>
    </lineage>
</organism>
<evidence type="ECO:0000313" key="2">
    <source>
        <dbReference type="Proteomes" id="UP000034723"/>
    </source>
</evidence>
<name>A0A0F7ICN4_9EURY</name>
<dbReference type="Proteomes" id="UP000034723">
    <property type="component" value="Chromosome"/>
</dbReference>
<gene>
    <name evidence="1" type="ORF">GAH_01671</name>
</gene>
<accession>A0A0F7ICN4</accession>
<dbReference type="KEGG" id="gah:GAH_01671"/>
<dbReference type="STRING" id="113653.GAH_01671"/>
<proteinExistence type="predicted"/>
<dbReference type="OrthoDB" id="118020at2157"/>
<sequence>MIGILLIVSLTVFLAFTFASGVDVRLNDPDMAVLRIKDDIIPHRTGLGKSSQIVKLEMLNGKGLRVSDIQISVKIVRNGEVVASEVCSGFPVERFRDARCSGDDIIDKSNLGKRVLGELHLSGDGLLVPGEWIGFRIKSSGIVLEEGDVVVVSILNAESGLPVAEVTRRV</sequence>
<dbReference type="RefSeq" id="WP_156967440.1">
    <property type="nucleotide sequence ID" value="NZ_CP011267.1"/>
</dbReference>
<protein>
    <recommendedName>
        <fullName evidence="3">Archaeal Type IV pilin N-terminal domain-containing protein</fullName>
    </recommendedName>
</protein>
<evidence type="ECO:0000313" key="1">
    <source>
        <dbReference type="EMBL" id="AKG91045.1"/>
    </source>
</evidence>
<dbReference type="GeneID" id="24804240"/>
<evidence type="ECO:0008006" key="3">
    <source>
        <dbReference type="Google" id="ProtNLM"/>
    </source>
</evidence>